<keyword evidence="3" id="KW-0812">Transmembrane</keyword>
<dbReference type="Pfam" id="PF14362">
    <property type="entry name" value="DUF4407"/>
    <property type="match status" value="1"/>
</dbReference>
<evidence type="ECO:0000256" key="1">
    <source>
        <dbReference type="SAM" id="Coils"/>
    </source>
</evidence>
<feature type="region of interest" description="Disordered" evidence="2">
    <location>
        <begin position="139"/>
        <end position="158"/>
    </location>
</feature>
<keyword evidence="1" id="KW-0175">Coiled coil</keyword>
<evidence type="ECO:0000313" key="4">
    <source>
        <dbReference type="EMBL" id="TRU27369.1"/>
    </source>
</evidence>
<feature type="transmembrane region" description="Helical" evidence="3">
    <location>
        <begin position="66"/>
        <end position="88"/>
    </location>
</feature>
<accession>A0A552DYP7</accession>
<feature type="transmembrane region" description="Helical" evidence="3">
    <location>
        <begin position="40"/>
        <end position="60"/>
    </location>
</feature>
<keyword evidence="3" id="KW-0472">Membrane</keyword>
<evidence type="ECO:0000313" key="5">
    <source>
        <dbReference type="Proteomes" id="UP000320551"/>
    </source>
</evidence>
<dbReference type="EMBL" id="SFBK01000088">
    <property type="protein sequence ID" value="TRU27369.1"/>
    <property type="molecule type" value="Genomic_DNA"/>
</dbReference>
<sequence length="403" mass="46063">MPTKTRLNSVQKLLIWSAGADQEILSQESCRTERYKYESIGTTVILTAIMAFCSGGYALFTVFGSLTISISLGFIWGSIIFNLDRFFILTASQNKSSSKLQFWVGAATRLSIAILLGFIVAKPLELRLFESEINQKISQQRREREREESRKDQDTPDVKRINKINEEIDNLTREKNQASDALQKARIDAIEEIEGKGVTGKPGVGTIAKERQKNVETIEKSVTFLDSRIQDLLKEKNSLIKKQQSSLSIKTPQKKESQEGSLLDRISALEALSKDDPAIAITNKLITLLLIIIEIAPVLVKILSKEGLYEKLLEKETIDRMNQENLGKMAEKELSKMKELKNFQLNIEALMIEYIRLRERNKEKIEDIQMNKAKNIYQQHDEETANFIKLCRERVNNYEDLVD</sequence>
<comment type="caution">
    <text evidence="4">The sequence shown here is derived from an EMBL/GenBank/DDBJ whole genome shotgun (WGS) entry which is preliminary data.</text>
</comment>
<feature type="transmembrane region" description="Helical" evidence="3">
    <location>
        <begin position="100"/>
        <end position="121"/>
    </location>
</feature>
<feature type="coiled-coil region" evidence="1">
    <location>
        <begin position="340"/>
        <end position="367"/>
    </location>
</feature>
<evidence type="ECO:0000256" key="3">
    <source>
        <dbReference type="SAM" id="Phobius"/>
    </source>
</evidence>
<keyword evidence="3" id="KW-1133">Transmembrane helix</keyword>
<dbReference type="InterPro" id="IPR025519">
    <property type="entry name" value="DUF4407"/>
</dbReference>
<proteinExistence type="predicted"/>
<name>A0A552DYP7_MICAE</name>
<dbReference type="AlphaFoldDB" id="A0A552DYP7"/>
<dbReference type="Proteomes" id="UP000320551">
    <property type="component" value="Unassembled WGS sequence"/>
</dbReference>
<organism evidence="4 5">
    <name type="scientific">Microcystis aeruginosa Ma_QC_B_20070730_S2</name>
    <dbReference type="NCBI Taxonomy" id="2486256"/>
    <lineage>
        <taxon>Bacteria</taxon>
        <taxon>Bacillati</taxon>
        <taxon>Cyanobacteriota</taxon>
        <taxon>Cyanophyceae</taxon>
        <taxon>Oscillatoriophycideae</taxon>
        <taxon>Chroococcales</taxon>
        <taxon>Microcystaceae</taxon>
        <taxon>Microcystis</taxon>
    </lineage>
</organism>
<evidence type="ECO:0000256" key="2">
    <source>
        <dbReference type="SAM" id="MobiDB-lite"/>
    </source>
</evidence>
<protein>
    <submittedName>
        <fullName evidence="4">DUF4407 domain-containing protein</fullName>
    </submittedName>
</protein>
<feature type="compositionally biased region" description="Basic and acidic residues" evidence="2">
    <location>
        <begin position="140"/>
        <end position="158"/>
    </location>
</feature>
<gene>
    <name evidence="4" type="ORF">EWV80_06915</name>
</gene>
<reference evidence="4 5" key="1">
    <citation type="submission" date="2019-01" db="EMBL/GenBank/DDBJ databases">
        <title>Coherence of Microcystis species and biogeography revealed through population genomics.</title>
        <authorList>
            <person name="Perez-Carrascal O.M."/>
            <person name="Terrat Y."/>
            <person name="Giani A."/>
            <person name="Fortin N."/>
            <person name="Tromas N."/>
            <person name="Shapiro B.J."/>
        </authorList>
    </citation>
    <scope>NUCLEOTIDE SEQUENCE [LARGE SCALE GENOMIC DNA]</scope>
    <source>
        <strain evidence="4">Ma_QC_B_20070730_S2</strain>
    </source>
</reference>